<comment type="caution">
    <text evidence="3">The sequence shown here is derived from an EMBL/GenBank/DDBJ whole genome shotgun (WGS) entry which is preliminary data.</text>
</comment>
<evidence type="ECO:0000313" key="3">
    <source>
        <dbReference type="EMBL" id="MBD3868993.1"/>
    </source>
</evidence>
<evidence type="ECO:0000313" key="4">
    <source>
        <dbReference type="Proteomes" id="UP000648239"/>
    </source>
</evidence>
<dbReference type="PANTHER" id="PTHR43110:SF1">
    <property type="entry name" value="THIOL PEROXIDASE"/>
    <property type="match status" value="1"/>
</dbReference>
<protein>
    <submittedName>
        <fullName evidence="3">Redoxin domain-containing protein</fullName>
    </submittedName>
</protein>
<gene>
    <name evidence="3" type="ORF">IFK94_12775</name>
</gene>
<dbReference type="InterPro" id="IPR050455">
    <property type="entry name" value="Tpx_Peroxidase_subfamily"/>
</dbReference>
<dbReference type="PANTHER" id="PTHR43110">
    <property type="entry name" value="THIOL PEROXIDASE"/>
    <property type="match status" value="1"/>
</dbReference>
<dbReference type="AlphaFoldDB" id="A0A8J6Y1Z4"/>
<name>A0A8J6Y1Z4_9BACT</name>
<dbReference type="GO" id="GO:0016491">
    <property type="term" value="F:oxidoreductase activity"/>
    <property type="evidence" value="ECO:0007669"/>
    <property type="project" value="InterPro"/>
</dbReference>
<dbReference type="SUPFAM" id="SSF52833">
    <property type="entry name" value="Thioredoxin-like"/>
    <property type="match status" value="1"/>
</dbReference>
<sequence length="111" mass="12758">MSELQGLQSRITEIHELDAEILAISIDPPEMNGRVAQKHGLTFPILSDHNREAMDRFGLRHEDGGMEGDDIFRPAVFVLDREGQVAWRKLTDDWRVRVRPGEIIEQLKLVE</sequence>
<dbReference type="InterPro" id="IPR000866">
    <property type="entry name" value="AhpC/TSA"/>
</dbReference>
<dbReference type="Pfam" id="PF00578">
    <property type="entry name" value="AhpC-TSA"/>
    <property type="match status" value="1"/>
</dbReference>
<dbReference type="Gene3D" id="3.40.30.10">
    <property type="entry name" value="Glutaredoxin"/>
    <property type="match status" value="1"/>
</dbReference>
<accession>A0A8J6Y1Z4</accession>
<dbReference type="InterPro" id="IPR036249">
    <property type="entry name" value="Thioredoxin-like_sf"/>
</dbReference>
<evidence type="ECO:0000256" key="1">
    <source>
        <dbReference type="ARBA" id="ARBA00023284"/>
    </source>
</evidence>
<dbReference type="EMBL" id="JACXWD010000052">
    <property type="protein sequence ID" value="MBD3868993.1"/>
    <property type="molecule type" value="Genomic_DNA"/>
</dbReference>
<dbReference type="Proteomes" id="UP000648239">
    <property type="component" value="Unassembled WGS sequence"/>
</dbReference>
<dbReference type="GO" id="GO:0016209">
    <property type="term" value="F:antioxidant activity"/>
    <property type="evidence" value="ECO:0007669"/>
    <property type="project" value="InterPro"/>
</dbReference>
<organism evidence="3 4">
    <name type="scientific">Candidatus Polarisedimenticola svalbardensis</name>
    <dbReference type="NCBI Taxonomy" id="2886004"/>
    <lineage>
        <taxon>Bacteria</taxon>
        <taxon>Pseudomonadati</taxon>
        <taxon>Acidobacteriota</taxon>
        <taxon>Candidatus Polarisedimenticolia</taxon>
        <taxon>Candidatus Polarisedimenticolales</taxon>
        <taxon>Candidatus Polarisedimenticolaceae</taxon>
        <taxon>Candidatus Polarisedimenticola</taxon>
    </lineage>
</organism>
<reference evidence="3 4" key="1">
    <citation type="submission" date="2020-08" db="EMBL/GenBank/DDBJ databases">
        <title>Acidobacteriota in marine sediments use diverse sulfur dissimilation pathways.</title>
        <authorList>
            <person name="Wasmund K."/>
        </authorList>
    </citation>
    <scope>NUCLEOTIDE SEQUENCE [LARGE SCALE GENOMIC DNA]</scope>
    <source>
        <strain evidence="3">MAG AM4</strain>
    </source>
</reference>
<evidence type="ECO:0000259" key="2">
    <source>
        <dbReference type="Pfam" id="PF00578"/>
    </source>
</evidence>
<keyword evidence="1" id="KW-0676">Redox-active center</keyword>
<feature type="domain" description="Alkyl hydroperoxide reductase subunit C/ Thiol specific antioxidant" evidence="2">
    <location>
        <begin position="3"/>
        <end position="87"/>
    </location>
</feature>
<proteinExistence type="predicted"/>